<evidence type="ECO:0000256" key="1">
    <source>
        <dbReference type="SAM" id="MobiDB-lite"/>
    </source>
</evidence>
<evidence type="ECO:0000313" key="2">
    <source>
        <dbReference type="EMBL" id="BDU69002.1"/>
    </source>
</evidence>
<accession>A0ABN6UW61</accession>
<dbReference type="InterPro" id="IPR029063">
    <property type="entry name" value="SAM-dependent_MTases_sf"/>
</dbReference>
<feature type="region of interest" description="Disordered" evidence="1">
    <location>
        <begin position="249"/>
        <end position="278"/>
    </location>
</feature>
<dbReference type="EMBL" id="AP027079">
    <property type="protein sequence ID" value="BDU69002.1"/>
    <property type="molecule type" value="Genomic_DNA"/>
</dbReference>
<dbReference type="RefSeq" id="WP_286355633.1">
    <property type="nucleotide sequence ID" value="NZ_AP027079.1"/>
</dbReference>
<evidence type="ECO:0008006" key="4">
    <source>
        <dbReference type="Google" id="ProtNLM"/>
    </source>
</evidence>
<evidence type="ECO:0000313" key="3">
    <source>
        <dbReference type="Proteomes" id="UP001242010"/>
    </source>
</evidence>
<sequence>MNRPQAADPIIPAGPASDRTRAAIAEVVARLARSGRTGERWLGGYAGRKVRMDHLYEAALPLIPAGTKVLDLGCGVGLLGMLLEARGQGNETFGIEWDRSKARFAQRLAEGKPAVRVVCGDLWAEAWPECAVISALDVLHYFVPERQRALLLRMGAHLPAGGRLLLRVMDGRAGGMARVTRFCEQLAVGFGWNQAPSVYWRSLAEVRGDLREAGLSILPVPGEGGHGLGNCLVAAEKPGTPLESLKGVPNATAWPSGAGEVSLPPLSWERADSMQKAP</sequence>
<protein>
    <recommendedName>
        <fullName evidence="4">Methyltransferase domain-containing protein</fullName>
    </recommendedName>
</protein>
<dbReference type="SUPFAM" id="SSF53335">
    <property type="entry name" value="S-adenosyl-L-methionine-dependent methyltransferases"/>
    <property type="match status" value="1"/>
</dbReference>
<dbReference type="Gene3D" id="3.40.50.150">
    <property type="entry name" value="Vaccinia Virus protein VP39"/>
    <property type="match status" value="1"/>
</dbReference>
<gene>
    <name evidence="2" type="ORF">GETHOR_11030</name>
</gene>
<dbReference type="Proteomes" id="UP001242010">
    <property type="component" value="Chromosome"/>
</dbReference>
<keyword evidence="3" id="KW-1185">Reference proteome</keyword>
<name>A0ABN6UW61_9BACT</name>
<proteinExistence type="predicted"/>
<organism evidence="2 3">
    <name type="scientific">Geothrix oryzae</name>
    <dbReference type="NCBI Taxonomy" id="2927975"/>
    <lineage>
        <taxon>Bacteria</taxon>
        <taxon>Pseudomonadati</taxon>
        <taxon>Acidobacteriota</taxon>
        <taxon>Holophagae</taxon>
        <taxon>Holophagales</taxon>
        <taxon>Holophagaceae</taxon>
        <taxon>Geothrix</taxon>
    </lineage>
</organism>
<reference evidence="3" key="1">
    <citation type="journal article" date="2023" name="Int. J. Syst. Evol. Microbiol.">
        <title>Mesoterricola silvestris gen. nov., sp. nov., Mesoterricola sediminis sp. nov., Geothrix oryzae sp. nov., Geothrix edaphica sp. nov., Geothrix rubra sp. nov., and Geothrix limicola sp. nov., six novel members of Acidobacteriota isolated from soils.</title>
        <authorList>
            <person name="Itoh H."/>
            <person name="Sugisawa Y."/>
            <person name="Mise K."/>
            <person name="Xu Z."/>
            <person name="Kuniyasu M."/>
            <person name="Ushijima N."/>
            <person name="Kawano K."/>
            <person name="Kobayashi E."/>
            <person name="Shiratori Y."/>
            <person name="Masuda Y."/>
            <person name="Senoo K."/>
        </authorList>
    </citation>
    <scope>NUCLEOTIDE SEQUENCE [LARGE SCALE GENOMIC DNA]</scope>
    <source>
        <strain evidence="3">Red222</strain>
    </source>
</reference>
<feature type="compositionally biased region" description="Basic and acidic residues" evidence="1">
    <location>
        <begin position="269"/>
        <end position="278"/>
    </location>
</feature>
<dbReference type="CDD" id="cd02440">
    <property type="entry name" value="AdoMet_MTases"/>
    <property type="match status" value="1"/>
</dbReference>
<dbReference type="Pfam" id="PF13489">
    <property type="entry name" value="Methyltransf_23"/>
    <property type="match status" value="1"/>
</dbReference>